<dbReference type="RefSeq" id="WP_316974206.1">
    <property type="nucleotide sequence ID" value="NZ_JAWIIJ010000008.1"/>
</dbReference>
<keyword evidence="2" id="KW-1185">Reference proteome</keyword>
<dbReference type="Proteomes" id="UP001269819">
    <property type="component" value="Unassembled WGS sequence"/>
</dbReference>
<reference evidence="1 2" key="1">
    <citation type="submission" date="2023-10" db="EMBL/GenBank/DDBJ databases">
        <title>Characteristics and mechanism of a salt-tolerant marine origin heterotrophic nitrifying- aerobic denitrifying bacteria Marinobacter xestospongiae HN1.</title>
        <authorList>
            <person name="Qi R."/>
        </authorList>
    </citation>
    <scope>NUCLEOTIDE SEQUENCE [LARGE SCALE GENOMIC DNA]</scope>
    <source>
        <strain evidence="1 2">HN1</strain>
    </source>
</reference>
<evidence type="ECO:0000313" key="1">
    <source>
        <dbReference type="EMBL" id="MDV2079710.1"/>
    </source>
</evidence>
<evidence type="ECO:0000313" key="2">
    <source>
        <dbReference type="Proteomes" id="UP001269819"/>
    </source>
</evidence>
<sequence length="128" mass="13996">MENEIRKLLIDSCHSSKEAEAEILKKLTDPMVISLLVEIALDEMDHGGDSPMQAAYYLSQAAVELLEGYEEELIKILSAELPYSGHAALALGRMQSKNARPIIVSELGEGGFPSAWLYEEALAKYAGV</sequence>
<proteinExistence type="predicted"/>
<accession>A0ABU3VZJ1</accession>
<protein>
    <submittedName>
        <fullName evidence="1">Uncharacterized protein</fullName>
    </submittedName>
</protein>
<comment type="caution">
    <text evidence="1">The sequence shown here is derived from an EMBL/GenBank/DDBJ whole genome shotgun (WGS) entry which is preliminary data.</text>
</comment>
<organism evidence="1 2">
    <name type="scientific">Marinobacter xestospongiae</name>
    <dbReference type="NCBI Taxonomy" id="994319"/>
    <lineage>
        <taxon>Bacteria</taxon>
        <taxon>Pseudomonadati</taxon>
        <taxon>Pseudomonadota</taxon>
        <taxon>Gammaproteobacteria</taxon>
        <taxon>Pseudomonadales</taxon>
        <taxon>Marinobacteraceae</taxon>
        <taxon>Marinobacter</taxon>
    </lineage>
</organism>
<gene>
    <name evidence="1" type="ORF">RYS15_13555</name>
</gene>
<name>A0ABU3VZJ1_9GAMM</name>
<dbReference type="EMBL" id="JAWIIJ010000008">
    <property type="protein sequence ID" value="MDV2079710.1"/>
    <property type="molecule type" value="Genomic_DNA"/>
</dbReference>